<keyword evidence="3" id="KW-1185">Reference proteome</keyword>
<comment type="caution">
    <text evidence="2">The sequence shown here is derived from an EMBL/GenBank/DDBJ whole genome shotgun (WGS) entry which is preliminary data.</text>
</comment>
<reference evidence="2 3" key="1">
    <citation type="submission" date="2024-01" db="EMBL/GenBank/DDBJ databases">
        <title>Genome assemblies of Stephania.</title>
        <authorList>
            <person name="Yang L."/>
        </authorList>
    </citation>
    <scope>NUCLEOTIDE SEQUENCE [LARGE SCALE GENOMIC DNA]</scope>
    <source>
        <strain evidence="2">QJT</strain>
        <tissue evidence="2">Leaf</tissue>
    </source>
</reference>
<evidence type="ECO:0000313" key="2">
    <source>
        <dbReference type="EMBL" id="KAK9145827.1"/>
    </source>
</evidence>
<feature type="chain" id="PRO_5042949083" evidence="1">
    <location>
        <begin position="31"/>
        <end position="118"/>
    </location>
</feature>
<protein>
    <submittedName>
        <fullName evidence="2">Uncharacterized protein</fullName>
    </submittedName>
</protein>
<organism evidence="2 3">
    <name type="scientific">Stephania japonica</name>
    <dbReference type="NCBI Taxonomy" id="461633"/>
    <lineage>
        <taxon>Eukaryota</taxon>
        <taxon>Viridiplantae</taxon>
        <taxon>Streptophyta</taxon>
        <taxon>Embryophyta</taxon>
        <taxon>Tracheophyta</taxon>
        <taxon>Spermatophyta</taxon>
        <taxon>Magnoliopsida</taxon>
        <taxon>Ranunculales</taxon>
        <taxon>Menispermaceae</taxon>
        <taxon>Menispermoideae</taxon>
        <taxon>Cissampelideae</taxon>
        <taxon>Stephania</taxon>
    </lineage>
</organism>
<gene>
    <name evidence="2" type="ORF">Sjap_005730</name>
</gene>
<dbReference type="EMBL" id="JBBNAE010000002">
    <property type="protein sequence ID" value="KAK9145827.1"/>
    <property type="molecule type" value="Genomic_DNA"/>
</dbReference>
<evidence type="ECO:0000256" key="1">
    <source>
        <dbReference type="SAM" id="SignalP"/>
    </source>
</evidence>
<feature type="signal peptide" evidence="1">
    <location>
        <begin position="1"/>
        <end position="30"/>
    </location>
</feature>
<evidence type="ECO:0000313" key="3">
    <source>
        <dbReference type="Proteomes" id="UP001417504"/>
    </source>
</evidence>
<keyword evidence="1" id="KW-0732">Signal</keyword>
<dbReference type="Proteomes" id="UP001417504">
    <property type="component" value="Unassembled WGS sequence"/>
</dbReference>
<proteinExistence type="predicted"/>
<dbReference type="AlphaFoldDB" id="A0AAP0K4N9"/>
<name>A0AAP0K4N9_9MAGN</name>
<sequence>MARVDIIVMIMGTALIMLALPLMTMMNVEAATVTEFEDDNSCAAIPILDDVESVPCGSCQNIEGGKSFVFNSDNSTAATVHGVKDCNDPNASKLTSNDDNMCVSVPANSTFSVLVDCN</sequence>
<accession>A0AAP0K4N9</accession>